<dbReference type="EMBL" id="CM031822">
    <property type="protein sequence ID" value="KAG6629762.1"/>
    <property type="molecule type" value="Genomic_DNA"/>
</dbReference>
<proteinExistence type="predicted"/>
<sequence length="218" mass="25320">MIMIMTAVEERKMEFGSLPLKKCWTFDDNNFKKFLNTLSPKKRWRPFECNNFSAANVNNYLHAEGREEESRKPKRKRKKMNYNQRTLDPPVPDMPAQLMNKIVMELHGCDIKLVIQKVLIPTDLDEYQARLSLPNGKIKVEFLTQEERDTLGERKADGVHCIGLELPLIEPSLAVSNINMRKWKLGKTDAYILSSPWIEIVAKRAARKQLYTTLVLQS</sequence>
<gene>
    <name evidence="2" type="ORF">CIPAW_14G107900</name>
</gene>
<dbReference type="AlphaFoldDB" id="A0A8T1NJ00"/>
<name>A0A8T1NJ00_CARIL</name>
<dbReference type="InterPro" id="IPR005508">
    <property type="entry name" value="At2g31720-like"/>
</dbReference>
<accession>A0A8T1NJ00</accession>
<dbReference type="Proteomes" id="UP000811609">
    <property type="component" value="Chromosome 14"/>
</dbReference>
<organism evidence="2 3">
    <name type="scientific">Carya illinoinensis</name>
    <name type="common">Pecan</name>
    <dbReference type="NCBI Taxonomy" id="32201"/>
    <lineage>
        <taxon>Eukaryota</taxon>
        <taxon>Viridiplantae</taxon>
        <taxon>Streptophyta</taxon>
        <taxon>Embryophyta</taxon>
        <taxon>Tracheophyta</taxon>
        <taxon>Spermatophyta</taxon>
        <taxon>Magnoliopsida</taxon>
        <taxon>eudicotyledons</taxon>
        <taxon>Gunneridae</taxon>
        <taxon>Pentapetalae</taxon>
        <taxon>rosids</taxon>
        <taxon>fabids</taxon>
        <taxon>Fagales</taxon>
        <taxon>Juglandaceae</taxon>
        <taxon>Carya</taxon>
    </lineage>
</organism>
<comment type="caution">
    <text evidence="2">The sequence shown here is derived from an EMBL/GenBank/DDBJ whole genome shotgun (WGS) entry which is preliminary data.</text>
</comment>
<reference evidence="2" key="1">
    <citation type="submission" date="2020-12" db="EMBL/GenBank/DDBJ databases">
        <title>WGS assembly of Carya illinoinensis cv. Pawnee.</title>
        <authorList>
            <person name="Platts A."/>
            <person name="Shu S."/>
            <person name="Wright S."/>
            <person name="Barry K."/>
            <person name="Edger P."/>
            <person name="Pires J.C."/>
            <person name="Schmutz J."/>
        </authorList>
    </citation>
    <scope>NUCLEOTIDE SEQUENCE</scope>
    <source>
        <tissue evidence="2">Leaf</tissue>
    </source>
</reference>
<evidence type="ECO:0000313" key="2">
    <source>
        <dbReference type="EMBL" id="KAG6629762.1"/>
    </source>
</evidence>
<evidence type="ECO:0000256" key="1">
    <source>
        <dbReference type="SAM" id="MobiDB-lite"/>
    </source>
</evidence>
<dbReference type="GO" id="GO:0003677">
    <property type="term" value="F:DNA binding"/>
    <property type="evidence" value="ECO:0007669"/>
    <property type="project" value="InterPro"/>
</dbReference>
<evidence type="ECO:0000313" key="3">
    <source>
        <dbReference type="Proteomes" id="UP000811609"/>
    </source>
</evidence>
<dbReference type="Pfam" id="PF03754">
    <property type="entry name" value="At2g31720-like"/>
    <property type="match status" value="1"/>
</dbReference>
<protein>
    <submittedName>
        <fullName evidence="2">Uncharacterized protein</fullName>
    </submittedName>
</protein>
<feature type="region of interest" description="Disordered" evidence="1">
    <location>
        <begin position="64"/>
        <end position="90"/>
    </location>
</feature>
<dbReference type="PANTHER" id="PTHR31541:SF25">
    <property type="entry name" value="GAMMA-GLIADIN B"/>
    <property type="match status" value="1"/>
</dbReference>
<keyword evidence="3" id="KW-1185">Reference proteome</keyword>
<dbReference type="PANTHER" id="PTHR31541">
    <property type="entry name" value="B3 DOMAIN PLANT PROTEIN-RELATED"/>
    <property type="match status" value="1"/>
</dbReference>